<dbReference type="RefSeq" id="XP_003659973.1">
    <property type="nucleotide sequence ID" value="XM_003659925.1"/>
</dbReference>
<proteinExistence type="predicted"/>
<dbReference type="OrthoDB" id="5099098at2759"/>
<dbReference type="GeneID" id="11508531"/>
<accession>G2Q6F6</accession>
<evidence type="ECO:0000313" key="1">
    <source>
        <dbReference type="EMBL" id="AEO54728.1"/>
    </source>
</evidence>
<dbReference type="AlphaFoldDB" id="G2Q6F6"/>
<reference evidence="1 2" key="1">
    <citation type="journal article" date="2011" name="Nat. Biotechnol.">
        <title>Comparative genomic analysis of the thermophilic biomass-degrading fungi Myceliophthora thermophila and Thielavia terrestris.</title>
        <authorList>
            <person name="Berka R.M."/>
            <person name="Grigoriev I.V."/>
            <person name="Otillar R."/>
            <person name="Salamov A."/>
            <person name="Grimwood J."/>
            <person name="Reid I."/>
            <person name="Ishmael N."/>
            <person name="John T."/>
            <person name="Darmond C."/>
            <person name="Moisan M.-C."/>
            <person name="Henrissat B."/>
            <person name="Coutinho P.M."/>
            <person name="Lombard V."/>
            <person name="Natvig D.O."/>
            <person name="Lindquist E."/>
            <person name="Schmutz J."/>
            <person name="Lucas S."/>
            <person name="Harris P."/>
            <person name="Powlowski J."/>
            <person name="Bellemare A."/>
            <person name="Taylor D."/>
            <person name="Butler G."/>
            <person name="de Vries R.P."/>
            <person name="Allijn I.E."/>
            <person name="van den Brink J."/>
            <person name="Ushinsky S."/>
            <person name="Storms R."/>
            <person name="Powell A.J."/>
            <person name="Paulsen I.T."/>
            <person name="Elbourne L.D.H."/>
            <person name="Baker S.E."/>
            <person name="Magnuson J."/>
            <person name="LaBoissiere S."/>
            <person name="Clutterbuck A.J."/>
            <person name="Martinez D."/>
            <person name="Wogulis M."/>
            <person name="de Leon A.L."/>
            <person name="Rey M.W."/>
            <person name="Tsang A."/>
        </authorList>
    </citation>
    <scope>NUCLEOTIDE SEQUENCE [LARGE SCALE GENOMIC DNA]</scope>
    <source>
        <strain evidence="2">ATCC 42464 / BCRC 31852 / DSM 1799</strain>
    </source>
</reference>
<keyword evidence="2" id="KW-1185">Reference proteome</keyword>
<organism evidence="1 2">
    <name type="scientific">Thermothelomyces thermophilus (strain ATCC 42464 / BCRC 31852 / DSM 1799)</name>
    <name type="common">Sporotrichum thermophile</name>
    <dbReference type="NCBI Taxonomy" id="573729"/>
    <lineage>
        <taxon>Eukaryota</taxon>
        <taxon>Fungi</taxon>
        <taxon>Dikarya</taxon>
        <taxon>Ascomycota</taxon>
        <taxon>Pezizomycotina</taxon>
        <taxon>Sordariomycetes</taxon>
        <taxon>Sordariomycetidae</taxon>
        <taxon>Sordariales</taxon>
        <taxon>Chaetomiaceae</taxon>
        <taxon>Thermothelomyces</taxon>
    </lineage>
</organism>
<protein>
    <submittedName>
        <fullName evidence="1">Uncharacterized protein</fullName>
    </submittedName>
</protein>
<dbReference type="HOGENOM" id="CLU_172022_0_0_1"/>
<evidence type="ECO:0000313" key="2">
    <source>
        <dbReference type="Proteomes" id="UP000007322"/>
    </source>
</evidence>
<dbReference type="VEuPathDB" id="FungiDB:MYCTH_64320"/>
<gene>
    <name evidence="1" type="ORF">MYCTH_64320</name>
</gene>
<dbReference type="Proteomes" id="UP000007322">
    <property type="component" value="Chromosome 1"/>
</dbReference>
<dbReference type="KEGG" id="mtm:MYCTH_64320"/>
<dbReference type="EMBL" id="CP003002">
    <property type="protein sequence ID" value="AEO54728.1"/>
    <property type="molecule type" value="Genomic_DNA"/>
</dbReference>
<sequence>MLVEKQKSHSTYYRASLAQNIAKNGFVVMPCSWCASQGLVCKMIARTKRCEAYVRRGRSYDSSSIPLSSYKLRRIKDAKRRAELKLDES</sequence>
<name>G2Q6F6_THET4</name>
<dbReference type="InParanoid" id="G2Q6F6"/>